<accession>A0A4D9DHL5</accession>
<protein>
    <submittedName>
        <fullName evidence="1">Octaprenyl diphosphate synthase</fullName>
    </submittedName>
</protein>
<comment type="caution">
    <text evidence="1">The sequence shown here is derived from an EMBL/GenBank/DDBJ whole genome shotgun (WGS) entry which is preliminary data.</text>
</comment>
<dbReference type="InterPro" id="IPR043127">
    <property type="entry name" value="Sec-1-like_dom3a"/>
</dbReference>
<dbReference type="EMBL" id="QXTE01000979">
    <property type="protein sequence ID" value="TFJ95921.1"/>
    <property type="molecule type" value="Genomic_DNA"/>
</dbReference>
<dbReference type="InterPro" id="IPR036045">
    <property type="entry name" value="Sec1-like_sf"/>
</dbReference>
<evidence type="ECO:0000313" key="2">
    <source>
        <dbReference type="Proteomes" id="UP000297703"/>
    </source>
</evidence>
<dbReference type="AlphaFoldDB" id="A0A4D9DHL5"/>
<proteinExistence type="predicted"/>
<dbReference type="Gene3D" id="3.90.830.10">
    <property type="entry name" value="Syntaxin Binding Protein 1, Chain A, domain 2"/>
    <property type="match status" value="1"/>
</dbReference>
<keyword evidence="2" id="KW-1185">Reference proteome</keyword>
<reference evidence="1 2" key="2">
    <citation type="submission" date="2019-04" db="EMBL/GenBank/DDBJ databases">
        <title>The genome sequence of big-headed turtle.</title>
        <authorList>
            <person name="Gong S."/>
        </authorList>
    </citation>
    <scope>NUCLEOTIDE SEQUENCE [LARGE SCALE GENOMIC DNA]</scope>
    <source>
        <strain evidence="1">DO16091913</strain>
        <tissue evidence="1">Muscle</tissue>
    </source>
</reference>
<dbReference type="STRING" id="55544.A0A4D9DHL5"/>
<gene>
    <name evidence="1" type="ORF">DR999_PMT22351</name>
</gene>
<organism evidence="1 2">
    <name type="scientific">Platysternon megacephalum</name>
    <name type="common">big-headed turtle</name>
    <dbReference type="NCBI Taxonomy" id="55544"/>
    <lineage>
        <taxon>Eukaryota</taxon>
        <taxon>Metazoa</taxon>
        <taxon>Chordata</taxon>
        <taxon>Craniata</taxon>
        <taxon>Vertebrata</taxon>
        <taxon>Euteleostomi</taxon>
        <taxon>Archelosauria</taxon>
        <taxon>Testudinata</taxon>
        <taxon>Testudines</taxon>
        <taxon>Cryptodira</taxon>
        <taxon>Durocryptodira</taxon>
        <taxon>Testudinoidea</taxon>
        <taxon>Platysternidae</taxon>
        <taxon>Platysternon</taxon>
    </lineage>
</organism>
<name>A0A4D9DHL5_9SAUR</name>
<dbReference type="SUPFAM" id="SSF56815">
    <property type="entry name" value="Sec1/munc18-like (SM) proteins"/>
    <property type="match status" value="1"/>
</dbReference>
<reference evidence="1 2" key="1">
    <citation type="submission" date="2019-04" db="EMBL/GenBank/DDBJ databases">
        <title>Draft genome of the big-headed turtle Platysternon megacephalum.</title>
        <authorList>
            <person name="Gong S."/>
        </authorList>
    </citation>
    <scope>NUCLEOTIDE SEQUENCE [LARGE SCALE GENOMIC DNA]</scope>
    <source>
        <strain evidence="1">DO16091913</strain>
        <tissue evidence="1">Muscle</tissue>
    </source>
</reference>
<sequence length="55" mass="6346">MAYNLLTIENNTYKYETTGISDSREKEALLEEDDELWYATCTSLTSPSERAQPRP</sequence>
<evidence type="ECO:0000313" key="1">
    <source>
        <dbReference type="EMBL" id="TFJ95921.1"/>
    </source>
</evidence>
<dbReference type="Proteomes" id="UP000297703">
    <property type="component" value="Unassembled WGS sequence"/>
</dbReference>